<dbReference type="EMBL" id="CP109441">
    <property type="protein sequence ID" value="WUV46110.1"/>
    <property type="molecule type" value="Genomic_DNA"/>
</dbReference>
<dbReference type="InterPro" id="IPR029058">
    <property type="entry name" value="AB_hydrolase_fold"/>
</dbReference>
<dbReference type="InterPro" id="IPR000073">
    <property type="entry name" value="AB_hydrolase_1"/>
</dbReference>
<keyword evidence="2" id="KW-0378">Hydrolase</keyword>
<dbReference type="PANTHER" id="PTHR43433:SF5">
    <property type="entry name" value="AB HYDROLASE-1 DOMAIN-CONTAINING PROTEIN"/>
    <property type="match status" value="1"/>
</dbReference>
<dbReference type="SUPFAM" id="SSF53474">
    <property type="entry name" value="alpha/beta-Hydrolases"/>
    <property type="match status" value="1"/>
</dbReference>
<protein>
    <submittedName>
        <fullName evidence="2">Alpha/beta hydrolase</fullName>
    </submittedName>
</protein>
<proteinExistence type="predicted"/>
<name>A0ABZ1YS67_9NOCA</name>
<dbReference type="InterPro" id="IPR050471">
    <property type="entry name" value="AB_hydrolase"/>
</dbReference>
<accession>A0ABZ1YS67</accession>
<keyword evidence="3" id="KW-1185">Reference proteome</keyword>
<evidence type="ECO:0000313" key="3">
    <source>
        <dbReference type="Proteomes" id="UP001432062"/>
    </source>
</evidence>
<reference evidence="2" key="1">
    <citation type="submission" date="2022-10" db="EMBL/GenBank/DDBJ databases">
        <title>The complete genomes of actinobacterial strains from the NBC collection.</title>
        <authorList>
            <person name="Joergensen T.S."/>
            <person name="Alvarez Arevalo M."/>
            <person name="Sterndorff E.B."/>
            <person name="Faurdal D."/>
            <person name="Vuksanovic O."/>
            <person name="Mourched A.-S."/>
            <person name="Charusanti P."/>
            <person name="Shaw S."/>
            <person name="Blin K."/>
            <person name="Weber T."/>
        </authorList>
    </citation>
    <scope>NUCLEOTIDE SEQUENCE</scope>
    <source>
        <strain evidence="2">NBC_01482</strain>
    </source>
</reference>
<dbReference type="PANTHER" id="PTHR43433">
    <property type="entry name" value="HYDROLASE, ALPHA/BETA FOLD FAMILY PROTEIN"/>
    <property type="match status" value="1"/>
</dbReference>
<dbReference type="Proteomes" id="UP001432062">
    <property type="component" value="Chromosome"/>
</dbReference>
<evidence type="ECO:0000259" key="1">
    <source>
        <dbReference type="Pfam" id="PF00561"/>
    </source>
</evidence>
<organism evidence="2 3">
    <name type="scientific">Nocardia vinacea</name>
    <dbReference type="NCBI Taxonomy" id="96468"/>
    <lineage>
        <taxon>Bacteria</taxon>
        <taxon>Bacillati</taxon>
        <taxon>Actinomycetota</taxon>
        <taxon>Actinomycetes</taxon>
        <taxon>Mycobacteriales</taxon>
        <taxon>Nocardiaceae</taxon>
        <taxon>Nocardia</taxon>
    </lineage>
</organism>
<evidence type="ECO:0000313" key="2">
    <source>
        <dbReference type="EMBL" id="WUV46110.1"/>
    </source>
</evidence>
<dbReference type="RefSeq" id="WP_327099365.1">
    <property type="nucleotide sequence ID" value="NZ_CP109149.1"/>
</dbReference>
<dbReference type="GO" id="GO:0016787">
    <property type="term" value="F:hydrolase activity"/>
    <property type="evidence" value="ECO:0007669"/>
    <property type="project" value="UniProtKB-KW"/>
</dbReference>
<sequence>MRSETLAVSGATLYFEVRGSGPVLLLLPGSGGDAGIFDPIADALAEHFTVVAADPRGYSRSALDAPEPVNQRMNVFSDDAHRLLEHLTPVGEFAYVAGVSGGAVVALDLLARHPERLRLVVAHEPPCFAVLPDADVHRAMVEEVVELARAEGPAVAGGRFMQAVGVTSKPLPNAAEVPARTAEMLGRLMGNASLMFAHELRAVTDYRPDTAALTAVVDRLVLAAGRETRGQLPYRTAETLAAELDRPLVEFPGGHSGVREAPAEFARALLEALTVTADR</sequence>
<feature type="domain" description="AB hydrolase-1" evidence="1">
    <location>
        <begin position="22"/>
        <end position="161"/>
    </location>
</feature>
<dbReference type="Pfam" id="PF00561">
    <property type="entry name" value="Abhydrolase_1"/>
    <property type="match status" value="1"/>
</dbReference>
<gene>
    <name evidence="2" type="ORF">OG563_44790</name>
</gene>
<dbReference type="Gene3D" id="3.40.50.1820">
    <property type="entry name" value="alpha/beta hydrolase"/>
    <property type="match status" value="1"/>
</dbReference>